<keyword evidence="6 11" id="KW-0378">Hydrolase</keyword>
<keyword evidence="9" id="KW-0072">Autophagy</keyword>
<dbReference type="GO" id="GO:0000423">
    <property type="term" value="P:mitophagy"/>
    <property type="evidence" value="ECO:0007669"/>
    <property type="project" value="TreeGrafter"/>
</dbReference>
<comment type="similarity">
    <text evidence="2 11">Belongs to the peptidase C54 family.</text>
</comment>
<evidence type="ECO:0000313" key="14">
    <source>
        <dbReference type="EMBL" id="CAF9926794.1"/>
    </source>
</evidence>
<evidence type="ECO:0000259" key="13">
    <source>
        <dbReference type="Pfam" id="PF03416"/>
    </source>
</evidence>
<name>A0A8H3FLL1_9LECA</name>
<dbReference type="GO" id="GO:0019786">
    <property type="term" value="F:protein-phosphatidylethanolamide deconjugating activity"/>
    <property type="evidence" value="ECO:0007669"/>
    <property type="project" value="InterPro"/>
</dbReference>
<organism evidence="14 15">
    <name type="scientific">Alectoria fallacina</name>
    <dbReference type="NCBI Taxonomy" id="1903189"/>
    <lineage>
        <taxon>Eukaryota</taxon>
        <taxon>Fungi</taxon>
        <taxon>Dikarya</taxon>
        <taxon>Ascomycota</taxon>
        <taxon>Pezizomycotina</taxon>
        <taxon>Lecanoromycetes</taxon>
        <taxon>OSLEUM clade</taxon>
        <taxon>Lecanoromycetidae</taxon>
        <taxon>Lecanorales</taxon>
        <taxon>Lecanorineae</taxon>
        <taxon>Parmeliaceae</taxon>
        <taxon>Alectoria</taxon>
    </lineage>
</organism>
<keyword evidence="4 11" id="KW-0963">Cytoplasm</keyword>
<dbReference type="GO" id="GO:0035973">
    <property type="term" value="P:aggrephagy"/>
    <property type="evidence" value="ECO:0007669"/>
    <property type="project" value="TreeGrafter"/>
</dbReference>
<evidence type="ECO:0000256" key="2">
    <source>
        <dbReference type="ARBA" id="ARBA00010958"/>
    </source>
</evidence>
<dbReference type="PANTHER" id="PTHR22624">
    <property type="entry name" value="CYSTEINE PROTEASE ATG4"/>
    <property type="match status" value="1"/>
</dbReference>
<feature type="domain" description="Peptidase C54 catalytic" evidence="13">
    <location>
        <begin position="101"/>
        <end position="386"/>
    </location>
</feature>
<comment type="caution">
    <text evidence="14">The sequence shown here is derived from an EMBL/GenBank/DDBJ whole genome shotgun (WGS) entry which is preliminary data.</text>
</comment>
<comment type="catalytic activity">
    <reaction evidence="10">
        <text>[protein]-C-terminal L-amino acid-glycyl-phosphatidylethanolamide + H2O = [protein]-C-terminal L-amino acid-glycine + a 1,2-diacyl-sn-glycero-3-phosphoethanolamine</text>
        <dbReference type="Rhea" id="RHEA:67548"/>
        <dbReference type="Rhea" id="RHEA-COMP:17323"/>
        <dbReference type="Rhea" id="RHEA-COMP:17324"/>
        <dbReference type="ChEBI" id="CHEBI:15377"/>
        <dbReference type="ChEBI" id="CHEBI:64612"/>
        <dbReference type="ChEBI" id="CHEBI:172940"/>
        <dbReference type="ChEBI" id="CHEBI:172941"/>
    </reaction>
    <physiologicalReaction direction="left-to-right" evidence="10">
        <dbReference type="Rhea" id="RHEA:67549"/>
    </physiologicalReaction>
</comment>
<reference evidence="14" key="1">
    <citation type="submission" date="2021-03" db="EMBL/GenBank/DDBJ databases">
        <authorList>
            <person name="Tagirdzhanova G."/>
        </authorList>
    </citation>
    <scope>NUCLEOTIDE SEQUENCE</scope>
</reference>
<accession>A0A8H3FLL1</accession>
<evidence type="ECO:0000256" key="4">
    <source>
        <dbReference type="ARBA" id="ARBA00022490"/>
    </source>
</evidence>
<evidence type="ECO:0000256" key="1">
    <source>
        <dbReference type="ARBA" id="ARBA00004329"/>
    </source>
</evidence>
<dbReference type="InterPro" id="IPR038765">
    <property type="entry name" value="Papain-like_cys_pep_sf"/>
</dbReference>
<dbReference type="Proteomes" id="UP000664203">
    <property type="component" value="Unassembled WGS sequence"/>
</dbReference>
<evidence type="ECO:0000256" key="11">
    <source>
        <dbReference type="RuleBase" id="RU363115"/>
    </source>
</evidence>
<dbReference type="GO" id="GO:0000407">
    <property type="term" value="C:phagophore assembly site"/>
    <property type="evidence" value="ECO:0007669"/>
    <property type="project" value="UniProtKB-SubCell"/>
</dbReference>
<keyword evidence="5 11" id="KW-0645">Protease</keyword>
<evidence type="ECO:0000256" key="6">
    <source>
        <dbReference type="ARBA" id="ARBA00022801"/>
    </source>
</evidence>
<dbReference type="GO" id="GO:0005634">
    <property type="term" value="C:nucleus"/>
    <property type="evidence" value="ECO:0007669"/>
    <property type="project" value="UniProtKB-SubCell"/>
</dbReference>
<dbReference type="InterPro" id="IPR046792">
    <property type="entry name" value="Peptidase_C54_cat"/>
</dbReference>
<dbReference type="GO" id="GO:0004197">
    <property type="term" value="F:cysteine-type endopeptidase activity"/>
    <property type="evidence" value="ECO:0007669"/>
    <property type="project" value="TreeGrafter"/>
</dbReference>
<keyword evidence="8" id="KW-0653">Protein transport</keyword>
<dbReference type="OrthoDB" id="2960936at2759"/>
<dbReference type="SUPFAM" id="SSF54001">
    <property type="entry name" value="Cysteine proteinases"/>
    <property type="match status" value="1"/>
</dbReference>
<evidence type="ECO:0000256" key="12">
    <source>
        <dbReference type="SAM" id="MobiDB-lite"/>
    </source>
</evidence>
<keyword evidence="11" id="KW-0539">Nucleus</keyword>
<keyword evidence="7" id="KW-0788">Thiol protease</keyword>
<evidence type="ECO:0000256" key="7">
    <source>
        <dbReference type="ARBA" id="ARBA00022807"/>
    </source>
</evidence>
<evidence type="ECO:0000256" key="5">
    <source>
        <dbReference type="ARBA" id="ARBA00022670"/>
    </source>
</evidence>
<dbReference type="EC" id="3.4.22.-" evidence="11"/>
<dbReference type="AlphaFoldDB" id="A0A8H3FLL1"/>
<evidence type="ECO:0000256" key="8">
    <source>
        <dbReference type="ARBA" id="ARBA00022927"/>
    </source>
</evidence>
<dbReference type="EMBL" id="CAJPDR010000218">
    <property type="protein sequence ID" value="CAF9926794.1"/>
    <property type="molecule type" value="Genomic_DNA"/>
</dbReference>
<dbReference type="GO" id="GO:0034727">
    <property type="term" value="P:piecemeal microautophagy of the nucleus"/>
    <property type="evidence" value="ECO:0007669"/>
    <property type="project" value="TreeGrafter"/>
</dbReference>
<evidence type="ECO:0000256" key="9">
    <source>
        <dbReference type="ARBA" id="ARBA00023006"/>
    </source>
</evidence>
<feature type="compositionally biased region" description="Acidic residues" evidence="12">
    <location>
        <begin position="418"/>
        <end position="434"/>
    </location>
</feature>
<keyword evidence="15" id="KW-1185">Reference proteome</keyword>
<comment type="subcellular location">
    <subcellularLocation>
        <location evidence="11">Nucleus</location>
    </subcellularLocation>
    <subcellularLocation>
        <location evidence="11">Cytoplasm</location>
    </subcellularLocation>
    <subcellularLocation>
        <location evidence="1">Preautophagosomal structure</location>
    </subcellularLocation>
</comment>
<comment type="function">
    <text evidence="11">Required for selective autophagic degradation of the nucleus (nucleophagy) as well as for mitophagy which contributes to regulate mitochondrial quantity and quality by eliminating the mitochondria to a basal level to fulfill cellular energy requirements and preventing excess ROS production.</text>
</comment>
<evidence type="ECO:0000256" key="10">
    <source>
        <dbReference type="ARBA" id="ARBA00029362"/>
    </source>
</evidence>
<evidence type="ECO:0000256" key="3">
    <source>
        <dbReference type="ARBA" id="ARBA00022448"/>
    </source>
</evidence>
<dbReference type="GO" id="GO:0016485">
    <property type="term" value="P:protein processing"/>
    <property type="evidence" value="ECO:0007669"/>
    <property type="project" value="TreeGrafter"/>
</dbReference>
<proteinExistence type="inferred from homology"/>
<dbReference type="GO" id="GO:0015031">
    <property type="term" value="P:protein transport"/>
    <property type="evidence" value="ECO:0007669"/>
    <property type="project" value="UniProtKB-KW"/>
</dbReference>
<dbReference type="InterPro" id="IPR005078">
    <property type="entry name" value="Peptidase_C54"/>
</dbReference>
<sequence length="441" mass="49391">MSSVDFGRYKRIVQAFWDPELKNDDASGSCIWCLGREYANRHTRNGSRDPEFEAERKEPALNGQDSHRDPKRNKLAAIEGTSVGEPEAQSHDNEAGRGWPSEFLDDCESRLWFTYRSNFTVIKKSSNASMTLSVRLRSLGDQGGFTSDTGWGCMIRSGQSLLANALAMQRLGRDWRRGRQQDEERKLLSLFSDDPNAPFSIHRFVEHGASACGKHPGEWFGPSATARCIQALSHEYQDTGLKVYVNGDGADVYEDSFFKLAKASDGTFNPTLILVGIRLGIDRVTPAYWEALKASLQLPHSVGIAGGRPSSSHYFFGVQGDQFFYLDPHITRPALPFHRNPTDFTEGEIESCHTRRLRRLPLKDMDPSMLIAFLIKDEEDWKSWREAIGTASGKQVVHVADKEPSLHGHGAVRTNAVDDVEALDEDEEDEGDGEMVEHPQD</sequence>
<feature type="compositionally biased region" description="Basic and acidic residues" evidence="12">
    <location>
        <begin position="46"/>
        <end position="59"/>
    </location>
</feature>
<dbReference type="Pfam" id="PF03416">
    <property type="entry name" value="Peptidase_C54"/>
    <property type="match status" value="1"/>
</dbReference>
<dbReference type="PANTHER" id="PTHR22624:SF49">
    <property type="entry name" value="CYSTEINE PROTEASE"/>
    <property type="match status" value="1"/>
</dbReference>
<keyword evidence="3" id="KW-0813">Transport</keyword>
<evidence type="ECO:0000313" key="15">
    <source>
        <dbReference type="Proteomes" id="UP000664203"/>
    </source>
</evidence>
<protein>
    <recommendedName>
        <fullName evidence="11">Cysteine protease</fullName>
        <ecNumber evidence="11">3.4.22.-</ecNumber>
    </recommendedName>
</protein>
<feature type="region of interest" description="Disordered" evidence="12">
    <location>
        <begin position="42"/>
        <end position="99"/>
    </location>
</feature>
<gene>
    <name evidence="14" type="primary">ATG4</name>
    <name evidence="14" type="ORF">ALECFALPRED_003528</name>
</gene>
<dbReference type="GO" id="GO:0000045">
    <property type="term" value="P:autophagosome assembly"/>
    <property type="evidence" value="ECO:0007669"/>
    <property type="project" value="TreeGrafter"/>
</dbReference>
<feature type="region of interest" description="Disordered" evidence="12">
    <location>
        <begin position="403"/>
        <end position="441"/>
    </location>
</feature>